<dbReference type="PATRIC" id="fig|396597.7.peg.767"/>
<sequence length="88" mass="10500">MEMTVDYQKNKECGDNADFIRYFLIVWFFELKALWGKDLVDFQGAACYAVYRWPAALFAENCRDKMWFSDYVFVIQAIYLFCVCIIFA</sequence>
<accession>B1TFN6</accession>
<dbReference type="Proteomes" id="UP000004814">
    <property type="component" value="Unassembled WGS sequence"/>
</dbReference>
<name>B1TFN6_9BURK</name>
<evidence type="ECO:0000313" key="2">
    <source>
        <dbReference type="EMBL" id="EDT37617.1"/>
    </source>
</evidence>
<gene>
    <name evidence="2" type="ORF">BamMEX5DRAFT_6598</name>
</gene>
<dbReference type="EMBL" id="ABLK01000420">
    <property type="protein sequence ID" value="EDT37617.1"/>
    <property type="molecule type" value="Genomic_DNA"/>
</dbReference>
<keyword evidence="1" id="KW-1133">Transmembrane helix</keyword>
<organism evidence="2 3">
    <name type="scientific">Burkholderia ambifaria MEX-5</name>
    <dbReference type="NCBI Taxonomy" id="396597"/>
    <lineage>
        <taxon>Bacteria</taxon>
        <taxon>Pseudomonadati</taxon>
        <taxon>Pseudomonadota</taxon>
        <taxon>Betaproteobacteria</taxon>
        <taxon>Burkholderiales</taxon>
        <taxon>Burkholderiaceae</taxon>
        <taxon>Burkholderia</taxon>
        <taxon>Burkholderia cepacia complex</taxon>
    </lineage>
</organism>
<feature type="transmembrane region" description="Helical" evidence="1">
    <location>
        <begin position="67"/>
        <end position="87"/>
    </location>
</feature>
<evidence type="ECO:0000256" key="1">
    <source>
        <dbReference type="SAM" id="Phobius"/>
    </source>
</evidence>
<evidence type="ECO:0000313" key="3">
    <source>
        <dbReference type="Proteomes" id="UP000004814"/>
    </source>
</evidence>
<protein>
    <submittedName>
        <fullName evidence="2">Uncharacterized protein</fullName>
    </submittedName>
</protein>
<dbReference type="AlphaFoldDB" id="B1TFN6"/>
<proteinExistence type="predicted"/>
<keyword evidence="1" id="KW-0472">Membrane</keyword>
<keyword evidence="1" id="KW-0812">Transmembrane</keyword>
<comment type="caution">
    <text evidence="2">The sequence shown here is derived from an EMBL/GenBank/DDBJ whole genome shotgun (WGS) entry which is preliminary data.</text>
</comment>
<reference evidence="2 3" key="1">
    <citation type="submission" date="2008-03" db="EMBL/GenBank/DDBJ databases">
        <title>Sequencing of the draft genome and assembly of Burkholderia ambifaria MEX-5.</title>
        <authorList>
            <consortium name="US DOE Joint Genome Institute (JGI-PGF)"/>
            <person name="Copeland A."/>
            <person name="Lucas S."/>
            <person name="Lapidus A."/>
            <person name="Glavina del Rio T."/>
            <person name="Dalin E."/>
            <person name="Tice H."/>
            <person name="Bruce D."/>
            <person name="Goodwin L."/>
            <person name="Pitluck S."/>
            <person name="Larimer F."/>
            <person name="Land M.L."/>
            <person name="Hauser L."/>
            <person name="Tiedje J."/>
            <person name="Richardson P."/>
        </authorList>
    </citation>
    <scope>NUCLEOTIDE SEQUENCE [LARGE SCALE GENOMIC DNA]</scope>
    <source>
        <strain evidence="2 3">MEX-5</strain>
    </source>
</reference>